<reference evidence="11" key="2">
    <citation type="submission" date="2012-11" db="EMBL/GenBank/DDBJ databases">
        <authorList>
            <person name="Kuo A."/>
            <person name="Curtis B.A."/>
            <person name="Tanifuji G."/>
            <person name="Burki F."/>
            <person name="Gruber A."/>
            <person name="Irimia M."/>
            <person name="Maruyama S."/>
            <person name="Arias M.C."/>
            <person name="Ball S.G."/>
            <person name="Gile G.H."/>
            <person name="Hirakawa Y."/>
            <person name="Hopkins J.F."/>
            <person name="Rensing S.A."/>
            <person name="Schmutz J."/>
            <person name="Symeonidi A."/>
            <person name="Elias M."/>
            <person name="Eveleigh R.J."/>
            <person name="Herman E.K."/>
            <person name="Klute M.J."/>
            <person name="Nakayama T."/>
            <person name="Obornik M."/>
            <person name="Reyes-Prieto A."/>
            <person name="Armbrust E.V."/>
            <person name="Aves S.J."/>
            <person name="Beiko R.G."/>
            <person name="Coutinho P."/>
            <person name="Dacks J.B."/>
            <person name="Durnford D.G."/>
            <person name="Fast N.M."/>
            <person name="Green B.R."/>
            <person name="Grisdale C."/>
            <person name="Hempe F."/>
            <person name="Henrissat B."/>
            <person name="Hoppner M.P."/>
            <person name="Ishida K.-I."/>
            <person name="Kim E."/>
            <person name="Koreny L."/>
            <person name="Kroth P.G."/>
            <person name="Liu Y."/>
            <person name="Malik S.-B."/>
            <person name="Maier U.G."/>
            <person name="McRose D."/>
            <person name="Mock T."/>
            <person name="Neilson J.A."/>
            <person name="Onodera N.T."/>
            <person name="Poole A.M."/>
            <person name="Pritham E.J."/>
            <person name="Richards T.A."/>
            <person name="Rocap G."/>
            <person name="Roy S.W."/>
            <person name="Sarai C."/>
            <person name="Schaack S."/>
            <person name="Shirato S."/>
            <person name="Slamovits C.H."/>
            <person name="Spencer D.F."/>
            <person name="Suzuki S."/>
            <person name="Worden A.Z."/>
            <person name="Zauner S."/>
            <person name="Barry K."/>
            <person name="Bell C."/>
            <person name="Bharti A.K."/>
            <person name="Crow J.A."/>
            <person name="Grimwood J."/>
            <person name="Kramer R."/>
            <person name="Lindquist E."/>
            <person name="Lucas S."/>
            <person name="Salamov A."/>
            <person name="McFadden G.I."/>
            <person name="Lane C.E."/>
            <person name="Keeling P.J."/>
            <person name="Gray M.W."/>
            <person name="Grigoriev I.V."/>
            <person name="Archibald J.M."/>
        </authorList>
    </citation>
    <scope>NUCLEOTIDE SEQUENCE</scope>
    <source>
        <strain evidence="11">CCMP2712</strain>
    </source>
</reference>
<dbReference type="Gene3D" id="3.30.1220.10">
    <property type="entry name" value="CobW-like, C-terminal domain"/>
    <property type="match status" value="1"/>
</dbReference>
<dbReference type="SMART" id="SM00833">
    <property type="entry name" value="CobW_C"/>
    <property type="match status" value="1"/>
</dbReference>
<dbReference type="Pfam" id="PF02492">
    <property type="entry name" value="cobW"/>
    <property type="match status" value="1"/>
</dbReference>
<dbReference type="GO" id="GO:0009507">
    <property type="term" value="C:chloroplast"/>
    <property type="evidence" value="ECO:0007669"/>
    <property type="project" value="UniProtKB-SubCell"/>
</dbReference>
<keyword evidence="2" id="KW-0547">Nucleotide-binding</keyword>
<comment type="subcellular location">
    <subcellularLocation>
        <location evidence="1">Plastid</location>
        <location evidence="1">Chloroplast</location>
    </subcellularLocation>
</comment>
<keyword evidence="4" id="KW-0143">Chaperone</keyword>
<proteinExistence type="inferred from homology"/>
<dbReference type="eggNOG" id="KOG2743">
    <property type="taxonomic scope" value="Eukaryota"/>
</dbReference>
<organism evidence="9">
    <name type="scientific">Guillardia theta (strain CCMP2712)</name>
    <name type="common">Cryptophyte</name>
    <dbReference type="NCBI Taxonomy" id="905079"/>
    <lineage>
        <taxon>Eukaryota</taxon>
        <taxon>Cryptophyceae</taxon>
        <taxon>Pyrenomonadales</taxon>
        <taxon>Geminigeraceae</taxon>
        <taxon>Guillardia</taxon>
    </lineage>
</organism>
<feature type="region of interest" description="Disordered" evidence="7">
    <location>
        <begin position="401"/>
        <end position="430"/>
    </location>
</feature>
<dbReference type="STRING" id="905079.L1IX37"/>
<evidence type="ECO:0000259" key="8">
    <source>
        <dbReference type="SMART" id="SM00833"/>
    </source>
</evidence>
<feature type="compositionally biased region" description="Basic and acidic residues" evidence="7">
    <location>
        <begin position="420"/>
        <end position="430"/>
    </location>
</feature>
<dbReference type="KEGG" id="gtt:GUITHDRAFT_88722"/>
<comment type="similarity">
    <text evidence="5">Belongs to the SIMIBI class G3E GTPase family. ZNG1 subfamily.</text>
</comment>
<dbReference type="Gene3D" id="3.40.50.300">
    <property type="entry name" value="P-loop containing nucleotide triphosphate hydrolases"/>
    <property type="match status" value="1"/>
</dbReference>
<sequence length="545" mass="60698">MATIFRNLRLQALPRMVRQGVNQIRWNSTFADGARKSKVPISVLSGFLGSGKTTLLQELLQNKGGLKVGVVVNDVASVNIDAKLVRDRSSSGIRTKSGKGIEFVELENGCACCNSSDELMACIDQLLEISRVGGYSFDRIVIEMSGVAEPKNVRREIQLAIKEEHPIFEETELSTMITVVDSPHFFELYSSKHDVVDHQELIGLNDASAPLEAISLVERKVVDLLVEQVECADLVVLNKDDRVDEKKRQALKNIVSALNPKADIVHCEYGKVPLERVFLSDKGRIASLDDDDDIREAHGHEHAPNAAEKYGISTFVYSRRRPFHPKKLQGNSICLPLLPLILCDRPHLLHAVLHSIIRSKGFVWLASHAQSALYWSHAGAHFSLNPLGLWWAATAKENWPGAERREKDGGSRRGSAGHGAGDRKSSSGSWGDRRQELVFIGVDMVEEEITALFDACLLNDHEMLQFEELMVSSAPPSSHPSPSFILPLVVPVSWSWYLGLPTCHFLLHRQPPLPLPMRLPLSFLFLSLLLPTRFRRSLTRLTTEG</sequence>
<dbReference type="Proteomes" id="UP000011087">
    <property type="component" value="Unassembled WGS sequence"/>
</dbReference>
<evidence type="ECO:0000256" key="2">
    <source>
        <dbReference type="ARBA" id="ARBA00022741"/>
    </source>
</evidence>
<dbReference type="SUPFAM" id="SSF52540">
    <property type="entry name" value="P-loop containing nucleoside triphosphate hydrolases"/>
    <property type="match status" value="1"/>
</dbReference>
<feature type="domain" description="CobW C-terminal" evidence="8">
    <location>
        <begin position="312"/>
        <end position="457"/>
    </location>
</feature>
<reference evidence="9 11" key="1">
    <citation type="journal article" date="2012" name="Nature">
        <title>Algal genomes reveal evolutionary mosaicism and the fate of nucleomorphs.</title>
        <authorList>
            <consortium name="DOE Joint Genome Institute"/>
            <person name="Curtis B.A."/>
            <person name="Tanifuji G."/>
            <person name="Burki F."/>
            <person name="Gruber A."/>
            <person name="Irimia M."/>
            <person name="Maruyama S."/>
            <person name="Arias M.C."/>
            <person name="Ball S.G."/>
            <person name="Gile G.H."/>
            <person name="Hirakawa Y."/>
            <person name="Hopkins J.F."/>
            <person name="Kuo A."/>
            <person name="Rensing S.A."/>
            <person name="Schmutz J."/>
            <person name="Symeonidi A."/>
            <person name="Elias M."/>
            <person name="Eveleigh R.J."/>
            <person name="Herman E.K."/>
            <person name="Klute M.J."/>
            <person name="Nakayama T."/>
            <person name="Obornik M."/>
            <person name="Reyes-Prieto A."/>
            <person name="Armbrust E.V."/>
            <person name="Aves S.J."/>
            <person name="Beiko R.G."/>
            <person name="Coutinho P."/>
            <person name="Dacks J.B."/>
            <person name="Durnford D.G."/>
            <person name="Fast N.M."/>
            <person name="Green B.R."/>
            <person name="Grisdale C.J."/>
            <person name="Hempel F."/>
            <person name="Henrissat B."/>
            <person name="Hoppner M.P."/>
            <person name="Ishida K."/>
            <person name="Kim E."/>
            <person name="Koreny L."/>
            <person name="Kroth P.G."/>
            <person name="Liu Y."/>
            <person name="Malik S.B."/>
            <person name="Maier U.G."/>
            <person name="McRose D."/>
            <person name="Mock T."/>
            <person name="Neilson J.A."/>
            <person name="Onodera N.T."/>
            <person name="Poole A.M."/>
            <person name="Pritham E.J."/>
            <person name="Richards T.A."/>
            <person name="Rocap G."/>
            <person name="Roy S.W."/>
            <person name="Sarai C."/>
            <person name="Schaack S."/>
            <person name="Shirato S."/>
            <person name="Slamovits C.H."/>
            <person name="Spencer D.F."/>
            <person name="Suzuki S."/>
            <person name="Worden A.Z."/>
            <person name="Zauner S."/>
            <person name="Barry K."/>
            <person name="Bell C."/>
            <person name="Bharti A.K."/>
            <person name="Crow J.A."/>
            <person name="Grimwood J."/>
            <person name="Kramer R."/>
            <person name="Lindquist E."/>
            <person name="Lucas S."/>
            <person name="Salamov A."/>
            <person name="McFadden G.I."/>
            <person name="Lane C.E."/>
            <person name="Keeling P.J."/>
            <person name="Gray M.W."/>
            <person name="Grigoriev I.V."/>
            <person name="Archibald J.M."/>
        </authorList>
    </citation>
    <scope>NUCLEOTIDE SEQUENCE</scope>
    <source>
        <strain evidence="9 11">CCMP2712</strain>
    </source>
</reference>
<evidence type="ECO:0000313" key="9">
    <source>
        <dbReference type="EMBL" id="EKX40449.1"/>
    </source>
</evidence>
<dbReference type="PANTHER" id="PTHR43603">
    <property type="entry name" value="COBW DOMAIN-CONTAINING PROTEIN DDB_G0274527"/>
    <property type="match status" value="1"/>
</dbReference>
<dbReference type="GO" id="GO:0000166">
    <property type="term" value="F:nucleotide binding"/>
    <property type="evidence" value="ECO:0007669"/>
    <property type="project" value="UniProtKB-KW"/>
</dbReference>
<dbReference type="RefSeq" id="XP_005827429.1">
    <property type="nucleotide sequence ID" value="XM_005827372.1"/>
</dbReference>
<comment type="catalytic activity">
    <reaction evidence="6">
        <text>GTP + H2O = GDP + phosphate + H(+)</text>
        <dbReference type="Rhea" id="RHEA:19669"/>
        <dbReference type="ChEBI" id="CHEBI:15377"/>
        <dbReference type="ChEBI" id="CHEBI:15378"/>
        <dbReference type="ChEBI" id="CHEBI:37565"/>
        <dbReference type="ChEBI" id="CHEBI:43474"/>
        <dbReference type="ChEBI" id="CHEBI:58189"/>
    </reaction>
    <physiologicalReaction direction="left-to-right" evidence="6">
        <dbReference type="Rhea" id="RHEA:19670"/>
    </physiologicalReaction>
</comment>
<dbReference type="InterPro" id="IPR003495">
    <property type="entry name" value="CobW/HypB/UreG_nucleotide-bd"/>
</dbReference>
<evidence type="ECO:0000256" key="4">
    <source>
        <dbReference type="ARBA" id="ARBA00023186"/>
    </source>
</evidence>
<dbReference type="EnsemblProtists" id="EKX40449">
    <property type="protein sequence ID" value="EKX40449"/>
    <property type="gene ID" value="GUITHDRAFT_88722"/>
</dbReference>
<dbReference type="InterPro" id="IPR036627">
    <property type="entry name" value="CobW-likC_sf"/>
</dbReference>
<evidence type="ECO:0000256" key="7">
    <source>
        <dbReference type="SAM" id="MobiDB-lite"/>
    </source>
</evidence>
<evidence type="ECO:0000313" key="11">
    <source>
        <dbReference type="Proteomes" id="UP000011087"/>
    </source>
</evidence>
<evidence type="ECO:0000256" key="5">
    <source>
        <dbReference type="ARBA" id="ARBA00034320"/>
    </source>
</evidence>
<dbReference type="OrthoDB" id="272672at2759"/>
<dbReference type="EMBL" id="JH993031">
    <property type="protein sequence ID" value="EKX40449.1"/>
    <property type="molecule type" value="Genomic_DNA"/>
</dbReference>
<dbReference type="GO" id="GO:0016787">
    <property type="term" value="F:hydrolase activity"/>
    <property type="evidence" value="ECO:0007669"/>
    <property type="project" value="UniProtKB-KW"/>
</dbReference>
<dbReference type="GeneID" id="19047014"/>
<evidence type="ECO:0000256" key="3">
    <source>
        <dbReference type="ARBA" id="ARBA00022801"/>
    </source>
</evidence>
<keyword evidence="3" id="KW-0378">Hydrolase</keyword>
<feature type="compositionally biased region" description="Basic and acidic residues" evidence="7">
    <location>
        <begin position="402"/>
        <end position="411"/>
    </location>
</feature>
<dbReference type="PaxDb" id="55529-EKX40449"/>
<accession>L1IX37</accession>
<dbReference type="InterPro" id="IPR027417">
    <property type="entry name" value="P-loop_NTPase"/>
</dbReference>
<dbReference type="PANTHER" id="PTHR43603:SF1">
    <property type="entry name" value="ZINC-REGULATED GTPASE METALLOPROTEIN ACTIVATOR 1"/>
    <property type="match status" value="1"/>
</dbReference>
<dbReference type="HOGENOM" id="CLU_017452_2_0_1"/>
<dbReference type="OMA" id="CGHEHAH"/>
<name>L1IX37_GUITC</name>
<dbReference type="InterPro" id="IPR011629">
    <property type="entry name" value="CobW-like_C"/>
</dbReference>
<keyword evidence="11" id="KW-1185">Reference proteome</keyword>
<evidence type="ECO:0000256" key="1">
    <source>
        <dbReference type="ARBA" id="ARBA00004229"/>
    </source>
</evidence>
<evidence type="ECO:0000313" key="10">
    <source>
        <dbReference type="EnsemblProtists" id="EKX40449"/>
    </source>
</evidence>
<evidence type="ECO:0000256" key="6">
    <source>
        <dbReference type="ARBA" id="ARBA00049117"/>
    </source>
</evidence>
<dbReference type="Pfam" id="PF07683">
    <property type="entry name" value="CobW_C"/>
    <property type="match status" value="1"/>
</dbReference>
<dbReference type="AlphaFoldDB" id="L1IX37"/>
<protein>
    <recommendedName>
        <fullName evidence="8">CobW C-terminal domain-containing protein</fullName>
    </recommendedName>
</protein>
<reference evidence="10" key="3">
    <citation type="submission" date="2015-06" db="UniProtKB">
        <authorList>
            <consortium name="EnsemblProtists"/>
        </authorList>
    </citation>
    <scope>IDENTIFICATION</scope>
</reference>
<dbReference type="InterPro" id="IPR051927">
    <property type="entry name" value="Zn_Chap_cDPG_Synth"/>
</dbReference>
<gene>
    <name evidence="9" type="ORF">GUITHDRAFT_88722</name>
</gene>
<dbReference type="CDD" id="cd03112">
    <property type="entry name" value="CobW-like"/>
    <property type="match status" value="1"/>
</dbReference>